<comment type="caution">
    <text evidence="6">The sequence shown here is derived from an EMBL/GenBank/DDBJ whole genome shotgun (WGS) entry which is preliminary data.</text>
</comment>
<dbReference type="PANTHER" id="PTHR11259">
    <property type="entry name" value="RAS-RELATED GTP BINDING RAG/GTR YEAST"/>
    <property type="match status" value="1"/>
</dbReference>
<name>A0A8H6TH73_MYCCL</name>
<dbReference type="GO" id="GO:0000329">
    <property type="term" value="C:fungal-type vacuole membrane"/>
    <property type="evidence" value="ECO:0007669"/>
    <property type="project" value="TreeGrafter"/>
</dbReference>
<dbReference type="InterPro" id="IPR006762">
    <property type="entry name" value="Gtr1_RagA"/>
</dbReference>
<keyword evidence="2 4" id="KW-0547">Nucleotide-binding</keyword>
<comment type="similarity">
    <text evidence="1 4">Belongs to the GTR/RAG GTP-binding protein family.</text>
</comment>
<keyword evidence="3 4" id="KW-0342">GTP-binding</keyword>
<gene>
    <name evidence="6" type="ORF">HMN09_00395700</name>
</gene>
<evidence type="ECO:0000313" key="7">
    <source>
        <dbReference type="Proteomes" id="UP000613580"/>
    </source>
</evidence>
<proteinExistence type="inferred from homology"/>
<dbReference type="AlphaFoldDB" id="A0A8H6TH73"/>
<feature type="region of interest" description="Disordered" evidence="5">
    <location>
        <begin position="1"/>
        <end position="22"/>
    </location>
</feature>
<dbReference type="GO" id="GO:0003924">
    <property type="term" value="F:GTPase activity"/>
    <property type="evidence" value="ECO:0007669"/>
    <property type="project" value="UniProtKB-UniRule"/>
</dbReference>
<protein>
    <recommendedName>
        <fullName evidence="4">GTP-binding protein</fullName>
    </recommendedName>
</protein>
<feature type="compositionally biased region" description="Low complexity" evidence="5">
    <location>
        <begin position="282"/>
        <end position="302"/>
    </location>
</feature>
<reference evidence="6" key="1">
    <citation type="submission" date="2020-05" db="EMBL/GenBank/DDBJ databases">
        <title>Mycena genomes resolve the evolution of fungal bioluminescence.</title>
        <authorList>
            <person name="Tsai I.J."/>
        </authorList>
    </citation>
    <scope>NUCLEOTIDE SEQUENCE</scope>
    <source>
        <strain evidence="6">110903Hualien_Pintung</strain>
    </source>
</reference>
<evidence type="ECO:0000256" key="4">
    <source>
        <dbReference type="RuleBase" id="RU367014"/>
    </source>
</evidence>
<dbReference type="InterPro" id="IPR027417">
    <property type="entry name" value="P-loop_NTPase"/>
</dbReference>
<dbReference type="GO" id="GO:1990131">
    <property type="term" value="C:Gtr1-Gtr2 GTPase complex"/>
    <property type="evidence" value="ECO:0007669"/>
    <property type="project" value="UniProtKB-UniRule"/>
</dbReference>
<feature type="region of interest" description="Disordered" evidence="5">
    <location>
        <begin position="262"/>
        <end position="306"/>
    </location>
</feature>
<comment type="function">
    <text evidence="4">GTPase involved in activation of the TORC1 signaling pathway, which promotes growth and represses autophagy in nutrient-rich conditions.</text>
</comment>
<evidence type="ECO:0000256" key="2">
    <source>
        <dbReference type="ARBA" id="ARBA00022741"/>
    </source>
</evidence>
<dbReference type="Proteomes" id="UP000613580">
    <property type="component" value="Unassembled WGS sequence"/>
</dbReference>
<dbReference type="GO" id="GO:0010507">
    <property type="term" value="P:negative regulation of autophagy"/>
    <property type="evidence" value="ECO:0007669"/>
    <property type="project" value="TreeGrafter"/>
</dbReference>
<dbReference type="SUPFAM" id="SSF52540">
    <property type="entry name" value="P-loop containing nucleoside triphosphate hydrolases"/>
    <property type="match status" value="1"/>
</dbReference>
<dbReference type="Pfam" id="PF04670">
    <property type="entry name" value="Gtr1_RagA"/>
    <property type="match status" value="1"/>
</dbReference>
<dbReference type="GO" id="GO:0009267">
    <property type="term" value="P:cellular response to starvation"/>
    <property type="evidence" value="ECO:0007669"/>
    <property type="project" value="TreeGrafter"/>
</dbReference>
<feature type="compositionally biased region" description="Basic and acidic residues" evidence="5">
    <location>
        <begin position="262"/>
        <end position="272"/>
    </location>
</feature>
<dbReference type="GO" id="GO:1904263">
    <property type="term" value="P:positive regulation of TORC1 signaling"/>
    <property type="evidence" value="ECO:0007669"/>
    <property type="project" value="TreeGrafter"/>
</dbReference>
<feature type="region of interest" description="Disordered" evidence="5">
    <location>
        <begin position="374"/>
        <end position="401"/>
    </location>
</feature>
<comment type="subunit">
    <text evidence="4">Component of the GSE complex.</text>
</comment>
<keyword evidence="7" id="KW-1185">Reference proteome</keyword>
<dbReference type="PANTHER" id="PTHR11259:SF2">
    <property type="entry name" value="GH16429P"/>
    <property type="match status" value="1"/>
</dbReference>
<dbReference type="Gene3D" id="3.40.50.300">
    <property type="entry name" value="P-loop containing nucleotide triphosphate hydrolases"/>
    <property type="match status" value="1"/>
</dbReference>
<evidence type="ECO:0000256" key="1">
    <source>
        <dbReference type="ARBA" id="ARBA00007756"/>
    </source>
</evidence>
<evidence type="ECO:0000313" key="6">
    <source>
        <dbReference type="EMBL" id="KAF7316631.1"/>
    </source>
</evidence>
<feature type="compositionally biased region" description="Low complexity" evidence="5">
    <location>
        <begin position="375"/>
        <end position="385"/>
    </location>
</feature>
<dbReference type="OrthoDB" id="26136at2759"/>
<evidence type="ECO:0000256" key="5">
    <source>
        <dbReference type="SAM" id="MobiDB-lite"/>
    </source>
</evidence>
<dbReference type="Gene3D" id="3.30.450.190">
    <property type="match status" value="1"/>
</dbReference>
<sequence length="401" mass="44558">MSKSPYGATSPLVRTSSASSSSSNTRSKILLLGQRRAGKSSIKEVLFNALPPKQTFYLETTMRVDRHVYDTVVPLEIWDCPGNVTVDTLGAPLSQFSALIFVIDIRDTYKQPISKLVEFFVAAHRVNPSLSIEIFVHKSEKLQEEDKIENFRQIQERMQDALMERECEQMGYNFHLTSVYDHTIHEAFSKVLQKLISPLIFFEELVNVFCANSQSPKAFLFDINSRLYVATDNSPVDSATHNLCCDYLAMLNSFGPLYRTPTSREDRLRIPNDDPPTTNGHSPSDSPTASSPSKPHSPPTSTREQHRFYPSAAASLHPTTSGTTLTYHLVTPHLALVALVPTTVYEGRRGLLEYNVVFVREGVQEIWDVERESRANANTNTNGSGKTAGGGSGTPVSVRSA</sequence>
<accession>A0A8H6TH73</accession>
<dbReference type="EMBL" id="JACAZE010000005">
    <property type="protein sequence ID" value="KAF7316631.1"/>
    <property type="molecule type" value="Genomic_DNA"/>
</dbReference>
<organism evidence="6 7">
    <name type="scientific">Mycena chlorophos</name>
    <name type="common">Agaric fungus</name>
    <name type="synonym">Agaricus chlorophos</name>
    <dbReference type="NCBI Taxonomy" id="658473"/>
    <lineage>
        <taxon>Eukaryota</taxon>
        <taxon>Fungi</taxon>
        <taxon>Dikarya</taxon>
        <taxon>Basidiomycota</taxon>
        <taxon>Agaricomycotina</taxon>
        <taxon>Agaricomycetes</taxon>
        <taxon>Agaricomycetidae</taxon>
        <taxon>Agaricales</taxon>
        <taxon>Marasmiineae</taxon>
        <taxon>Mycenaceae</taxon>
        <taxon>Mycena</taxon>
    </lineage>
</organism>
<evidence type="ECO:0000256" key="3">
    <source>
        <dbReference type="ARBA" id="ARBA00023134"/>
    </source>
</evidence>
<dbReference type="GO" id="GO:0005525">
    <property type="term" value="F:GTP binding"/>
    <property type="evidence" value="ECO:0007669"/>
    <property type="project" value="UniProtKB-UniRule"/>
</dbReference>
<dbReference type="GO" id="GO:0005634">
    <property type="term" value="C:nucleus"/>
    <property type="evidence" value="ECO:0007669"/>
    <property type="project" value="TreeGrafter"/>
</dbReference>